<proteinExistence type="predicted"/>
<dbReference type="AlphaFoldDB" id="A0A8B2ZDS1"/>
<dbReference type="RefSeq" id="WP_117725917.1">
    <property type="nucleotide sequence ID" value="NZ_CABMFV010000005.1"/>
</dbReference>
<evidence type="ECO:0000313" key="5">
    <source>
        <dbReference type="EMBL" id="RGM29417.1"/>
    </source>
</evidence>
<dbReference type="EMBL" id="QSTD01000005">
    <property type="protein sequence ID" value="RGM29417.1"/>
    <property type="molecule type" value="Genomic_DNA"/>
</dbReference>
<dbReference type="Proteomes" id="UP000261016">
    <property type="component" value="Unassembled WGS sequence"/>
</dbReference>
<feature type="chain" id="PRO_5039327002" evidence="3">
    <location>
        <begin position="20"/>
        <end position="203"/>
    </location>
</feature>
<evidence type="ECO:0000313" key="6">
    <source>
        <dbReference type="Proteomes" id="UP000261016"/>
    </source>
</evidence>
<dbReference type="PROSITE" id="PS51257">
    <property type="entry name" value="PROKAR_LIPOPROTEIN"/>
    <property type="match status" value="1"/>
</dbReference>
<feature type="compositionally biased region" description="Basic and acidic residues" evidence="2">
    <location>
        <begin position="20"/>
        <end position="29"/>
    </location>
</feature>
<dbReference type="Gene3D" id="2.60.40.1240">
    <property type="match status" value="1"/>
</dbReference>
<dbReference type="Pfam" id="PF16729">
    <property type="entry name" value="DUF5067"/>
    <property type="match status" value="1"/>
</dbReference>
<reference evidence="5 6" key="1">
    <citation type="submission" date="2018-08" db="EMBL/GenBank/DDBJ databases">
        <title>A genome reference for cultivated species of the human gut microbiota.</title>
        <authorList>
            <person name="Zou Y."/>
            <person name="Xue W."/>
            <person name="Luo G."/>
        </authorList>
    </citation>
    <scope>NUCLEOTIDE SEQUENCE [LARGE SCALE GENOMIC DNA]</scope>
    <source>
        <strain evidence="5 6">OM08-17AT</strain>
    </source>
</reference>
<dbReference type="InterPro" id="IPR029050">
    <property type="entry name" value="Immunoprotect_excell_Ig-like"/>
</dbReference>
<sequence>MKKLLALLFASVLILGACGSKDDSSKDSSDSDSSNKSSESKKDSGNTDSVKVDSSDDDKKKSDSKFENDKLTSKDFDIEILDTEIVDASKYADDDKPNIAIVYGVKKKTDKEDVTASSAFSQSFEAYQDSKDVKRKLETGDAYDSKLDRKYGDNDTDEINKGGKVKAVKFFKLKDTKTPVTLQVKDPKDYSNDNLAKKEIKLK</sequence>
<feature type="signal peptide" evidence="3">
    <location>
        <begin position="1"/>
        <end position="19"/>
    </location>
</feature>
<accession>A0A8B2ZDS1</accession>
<keyword evidence="1 3" id="KW-0732">Signal</keyword>
<comment type="caution">
    <text evidence="5">The sequence shown here is derived from an EMBL/GenBank/DDBJ whole genome shotgun (WGS) entry which is preliminary data.</text>
</comment>
<protein>
    <submittedName>
        <fullName evidence="5">DUF5067 domain-containing protein</fullName>
    </submittedName>
</protein>
<evidence type="ECO:0000259" key="4">
    <source>
        <dbReference type="Pfam" id="PF16729"/>
    </source>
</evidence>
<gene>
    <name evidence="5" type="ORF">DXC19_09325</name>
</gene>
<evidence type="ECO:0000256" key="3">
    <source>
        <dbReference type="SAM" id="SignalP"/>
    </source>
</evidence>
<evidence type="ECO:0000256" key="1">
    <source>
        <dbReference type="ARBA" id="ARBA00022729"/>
    </source>
</evidence>
<evidence type="ECO:0000256" key="2">
    <source>
        <dbReference type="SAM" id="MobiDB-lite"/>
    </source>
</evidence>
<dbReference type="InterPro" id="IPR031989">
    <property type="entry name" value="DUF5067"/>
</dbReference>
<name>A0A8B2ZDS1_STAWA</name>
<feature type="compositionally biased region" description="Basic and acidic residues" evidence="2">
    <location>
        <begin position="38"/>
        <end position="66"/>
    </location>
</feature>
<feature type="domain" description="DUF5067" evidence="4">
    <location>
        <begin position="54"/>
        <end position="186"/>
    </location>
</feature>
<feature type="region of interest" description="Disordered" evidence="2">
    <location>
        <begin position="18"/>
        <end position="66"/>
    </location>
</feature>
<organism evidence="5 6">
    <name type="scientific">Staphylococcus warneri</name>
    <dbReference type="NCBI Taxonomy" id="1292"/>
    <lineage>
        <taxon>Bacteria</taxon>
        <taxon>Bacillati</taxon>
        <taxon>Bacillota</taxon>
        <taxon>Bacilli</taxon>
        <taxon>Bacillales</taxon>
        <taxon>Staphylococcaceae</taxon>
        <taxon>Staphylococcus</taxon>
    </lineage>
</organism>